<dbReference type="AlphaFoldDB" id="G7E6T2"/>
<name>G7E6T2_MIXOS</name>
<sequence>MLGKLLFALGALAVACSPVKYEKRLVTGEHTATLEFTLPYDVPIIFGTLGFTITVDPNNHAFLDQFSGTSSASTWHASLDYTEPTLFGEWNAFTLYGRVYGRMFSFRLGLLIGPGSYSDERYALKSPMYNGSPISMNSPMLRIDGYRVDTVFWIPQDQLTPGSLFRTIAKSGFSLSIAFSRQAMSLFVVLWLFVIAPTLIEAPNRHPTRYVCIGMSGCPAECAGDYDAGITTIPFTARAPHRNTLIKVRMADRQSAPIVDCKLNPPNQQLPAPSCTGIVTLRLPSTIQWEVMIVKGAYTQFDAPDDIRLAMNACCAVVRDYQFKYIWTTSEIPFGRPRTQVVCSGNDRPVAGTDKHCRDYFASFSATPCVPSHDCVYTKEFYSKEQFFSSSRVRYAAEALHVVSREKMNRILWLALVACVASKNLAEFCIAVASCAIKCEGEFEAGLPWPSSYTSTSVIDKTMFRIRLTQANRRGLPAVSCLSESGQPWTPECMGRPRMYLDIWDVTAHYAPMDAQVEVESKNGIAEEMARQCCHLVWSTAFAFAFNSRDHEIKSPVLKLRCEGSQKKVFLWTCAEMFPTMIDSAECSPSENTCAPMMTRSSRAAGGCVWPQSPEGPSPQE</sequence>
<reference evidence="2 3" key="2">
    <citation type="journal article" date="2012" name="Open Biol.">
        <title>Characteristics of nucleosomes and linker DNA regions on the genome of the basidiomycete Mixia osmundae revealed by mono- and dinucleosome mapping.</title>
        <authorList>
            <person name="Nishida H."/>
            <person name="Kondo S."/>
            <person name="Matsumoto T."/>
            <person name="Suzuki Y."/>
            <person name="Yoshikawa H."/>
            <person name="Taylor T.D."/>
            <person name="Sugiyama J."/>
        </authorList>
    </citation>
    <scope>NUCLEOTIDE SEQUENCE [LARGE SCALE GENOMIC DNA]</scope>
    <source>
        <strain evidence="3">CBS 9802 / IAM 14324 / JCM 22182 / KY 12970</strain>
    </source>
</reference>
<keyword evidence="3" id="KW-1185">Reference proteome</keyword>
<organism evidence="2 3">
    <name type="scientific">Mixia osmundae (strain CBS 9802 / IAM 14324 / JCM 22182 / KY 12970)</name>
    <dbReference type="NCBI Taxonomy" id="764103"/>
    <lineage>
        <taxon>Eukaryota</taxon>
        <taxon>Fungi</taxon>
        <taxon>Dikarya</taxon>
        <taxon>Basidiomycota</taxon>
        <taxon>Pucciniomycotina</taxon>
        <taxon>Mixiomycetes</taxon>
        <taxon>Mixiales</taxon>
        <taxon>Mixiaceae</taxon>
        <taxon>Mixia</taxon>
    </lineage>
</organism>
<dbReference type="Proteomes" id="UP000009131">
    <property type="component" value="Unassembled WGS sequence"/>
</dbReference>
<feature type="chain" id="PRO_5009955781" evidence="1">
    <location>
        <begin position="17"/>
        <end position="621"/>
    </location>
</feature>
<evidence type="ECO:0000256" key="1">
    <source>
        <dbReference type="SAM" id="SignalP"/>
    </source>
</evidence>
<feature type="signal peptide" evidence="1">
    <location>
        <begin position="1"/>
        <end position="16"/>
    </location>
</feature>
<keyword evidence="1" id="KW-0732">Signal</keyword>
<gene>
    <name evidence="2" type="primary">Mo05229</name>
    <name evidence="2" type="ORF">E5Q_05229</name>
</gene>
<dbReference type="InParanoid" id="G7E6T2"/>
<dbReference type="PROSITE" id="PS51257">
    <property type="entry name" value="PROKAR_LIPOPROTEIN"/>
    <property type="match status" value="1"/>
</dbReference>
<reference evidence="2 3" key="1">
    <citation type="journal article" date="2011" name="J. Gen. Appl. Microbiol.">
        <title>Draft genome sequencing of the enigmatic basidiomycete Mixia osmundae.</title>
        <authorList>
            <person name="Nishida H."/>
            <person name="Nagatsuka Y."/>
            <person name="Sugiyama J."/>
        </authorList>
    </citation>
    <scope>NUCLEOTIDE SEQUENCE [LARGE SCALE GENOMIC DNA]</scope>
    <source>
        <strain evidence="3">CBS 9802 / IAM 14324 / JCM 22182 / KY 12970</strain>
    </source>
</reference>
<dbReference type="HOGENOM" id="CLU_440098_0_0_1"/>
<evidence type="ECO:0000313" key="2">
    <source>
        <dbReference type="EMBL" id="GAA98542.1"/>
    </source>
</evidence>
<dbReference type="RefSeq" id="XP_014567637.1">
    <property type="nucleotide sequence ID" value="XM_014712151.1"/>
</dbReference>
<proteinExistence type="predicted"/>
<dbReference type="EMBL" id="BABT02000153">
    <property type="protein sequence ID" value="GAA98542.1"/>
    <property type="molecule type" value="Genomic_DNA"/>
</dbReference>
<protein>
    <submittedName>
        <fullName evidence="2">Uncharacterized protein</fullName>
    </submittedName>
</protein>
<comment type="caution">
    <text evidence="2">The sequence shown here is derived from an EMBL/GenBank/DDBJ whole genome shotgun (WGS) entry which is preliminary data.</text>
</comment>
<evidence type="ECO:0000313" key="3">
    <source>
        <dbReference type="Proteomes" id="UP000009131"/>
    </source>
</evidence>
<accession>G7E6T2</accession>